<sequence>MLVSAVILQASLSVVKLDFKFCLLTNRNWNVNTRIQYLIDTKYRIPPEN</sequence>
<comment type="caution">
    <text evidence="1">The sequence shown here is derived from an EMBL/GenBank/DDBJ whole genome shotgun (WGS) entry which is preliminary data.</text>
</comment>
<accession>A0ACB0ZKA4</accession>
<dbReference type="EMBL" id="CAVMJV010000038">
    <property type="protein sequence ID" value="CAK5079536.1"/>
    <property type="molecule type" value="Genomic_DNA"/>
</dbReference>
<evidence type="ECO:0000313" key="2">
    <source>
        <dbReference type="Proteomes" id="UP001497535"/>
    </source>
</evidence>
<dbReference type="Proteomes" id="UP001497535">
    <property type="component" value="Unassembled WGS sequence"/>
</dbReference>
<gene>
    <name evidence="1" type="ORF">MENTE1834_LOCUS26652</name>
</gene>
<name>A0ACB0ZKA4_MELEN</name>
<organism evidence="1 2">
    <name type="scientific">Meloidogyne enterolobii</name>
    <name type="common">Root-knot nematode worm</name>
    <name type="synonym">Meloidogyne mayaguensis</name>
    <dbReference type="NCBI Taxonomy" id="390850"/>
    <lineage>
        <taxon>Eukaryota</taxon>
        <taxon>Metazoa</taxon>
        <taxon>Ecdysozoa</taxon>
        <taxon>Nematoda</taxon>
        <taxon>Chromadorea</taxon>
        <taxon>Rhabditida</taxon>
        <taxon>Tylenchina</taxon>
        <taxon>Tylenchomorpha</taxon>
        <taxon>Tylenchoidea</taxon>
        <taxon>Meloidogynidae</taxon>
        <taxon>Meloidogyninae</taxon>
        <taxon>Meloidogyne</taxon>
    </lineage>
</organism>
<protein>
    <submittedName>
        <fullName evidence="1">Uncharacterized protein</fullName>
    </submittedName>
</protein>
<evidence type="ECO:0000313" key="1">
    <source>
        <dbReference type="EMBL" id="CAK5079536.1"/>
    </source>
</evidence>
<keyword evidence="2" id="KW-1185">Reference proteome</keyword>
<proteinExistence type="predicted"/>
<reference evidence="1" key="1">
    <citation type="submission" date="2023-11" db="EMBL/GenBank/DDBJ databases">
        <authorList>
            <person name="Poullet M."/>
        </authorList>
    </citation>
    <scope>NUCLEOTIDE SEQUENCE</scope>
    <source>
        <strain evidence="1">E1834</strain>
    </source>
</reference>